<feature type="transmembrane region" description="Helical" evidence="1">
    <location>
        <begin position="12"/>
        <end position="32"/>
    </location>
</feature>
<dbReference type="InterPro" id="IPR019423">
    <property type="entry name" value="7TM_GPCR_serpentine_rcpt_Srj"/>
</dbReference>
<dbReference type="Proteomes" id="UP001432027">
    <property type="component" value="Unassembled WGS sequence"/>
</dbReference>
<name>A0AAV5TJT2_9BILA</name>
<organism evidence="2 3">
    <name type="scientific">Pristionchus entomophagus</name>
    <dbReference type="NCBI Taxonomy" id="358040"/>
    <lineage>
        <taxon>Eukaryota</taxon>
        <taxon>Metazoa</taxon>
        <taxon>Ecdysozoa</taxon>
        <taxon>Nematoda</taxon>
        <taxon>Chromadorea</taxon>
        <taxon>Rhabditida</taxon>
        <taxon>Rhabditina</taxon>
        <taxon>Diplogasteromorpha</taxon>
        <taxon>Diplogasteroidea</taxon>
        <taxon>Neodiplogasteridae</taxon>
        <taxon>Pristionchus</taxon>
    </lineage>
</organism>
<feature type="transmembrane region" description="Helical" evidence="1">
    <location>
        <begin position="44"/>
        <end position="64"/>
    </location>
</feature>
<sequence>LVSQGLLEIFTIVEHINIGTGIICNMILLYLVRRFSRASMGTYKYLLIIFASYDFFLTAVHGTINHQVVIVNITTFAANLTSFYCASFTVPFTLMIIHFLYRYWAIKCPDRIILFSDKRFMCLLASFSLSGFVTWYCLCIFGLTGAVDEVSTIAAREEYYRRYKRNVTDSYLIAEHWKDGKFNFRPALVLFCFDSIIFSCITLASTLCILTLHHIAKADAISAYSKYLHQKLLKTLIAQTVLPVVLVYIPYFCILSLPFLSIPDYGLTAACTAFNSSFPAVDAIIVVVLMKDYRVGLVSMFLGRRKATPTVSIGAIPT</sequence>
<dbReference type="EMBL" id="BTSX01000004">
    <property type="protein sequence ID" value="GMS94575.1"/>
    <property type="molecule type" value="Genomic_DNA"/>
</dbReference>
<feature type="transmembrane region" description="Helical" evidence="1">
    <location>
        <begin position="265"/>
        <end position="290"/>
    </location>
</feature>
<feature type="transmembrane region" description="Helical" evidence="1">
    <location>
        <begin position="76"/>
        <end position="101"/>
    </location>
</feature>
<protein>
    <recommendedName>
        <fullName evidence="4">G protein-coupled receptor</fullName>
    </recommendedName>
</protein>
<dbReference type="PANTHER" id="PTHR45907:SF16">
    <property type="entry name" value="SERPENTINE RECEPTOR, CLASS J"/>
    <property type="match status" value="1"/>
</dbReference>
<keyword evidence="3" id="KW-1185">Reference proteome</keyword>
<evidence type="ECO:0000313" key="2">
    <source>
        <dbReference type="EMBL" id="GMS94575.1"/>
    </source>
</evidence>
<feature type="transmembrane region" description="Helical" evidence="1">
    <location>
        <begin position="187"/>
        <end position="215"/>
    </location>
</feature>
<proteinExistence type="predicted"/>
<gene>
    <name evidence="2" type="ORF">PENTCL1PPCAC_16750</name>
</gene>
<keyword evidence="1" id="KW-1133">Transmembrane helix</keyword>
<dbReference type="InterPro" id="IPR019428">
    <property type="entry name" value="7TM_GPCR_serpentine_rcpt_Str"/>
</dbReference>
<feature type="non-terminal residue" evidence="2">
    <location>
        <position position="318"/>
    </location>
</feature>
<dbReference type="Pfam" id="PF10326">
    <property type="entry name" value="7TM_GPCR_Str"/>
    <property type="match status" value="1"/>
</dbReference>
<comment type="caution">
    <text evidence="2">The sequence shown here is derived from an EMBL/GenBank/DDBJ whole genome shotgun (WGS) entry which is preliminary data.</text>
</comment>
<dbReference type="PANTHER" id="PTHR45907">
    <property type="entry name" value="SERPENTINE RECEPTOR, CLASS J"/>
    <property type="match status" value="1"/>
</dbReference>
<keyword evidence="1" id="KW-0472">Membrane</keyword>
<feature type="transmembrane region" description="Helical" evidence="1">
    <location>
        <begin position="236"/>
        <end position="259"/>
    </location>
</feature>
<keyword evidence="1" id="KW-0812">Transmembrane</keyword>
<evidence type="ECO:0000256" key="1">
    <source>
        <dbReference type="SAM" id="Phobius"/>
    </source>
</evidence>
<evidence type="ECO:0000313" key="3">
    <source>
        <dbReference type="Proteomes" id="UP001432027"/>
    </source>
</evidence>
<accession>A0AAV5TJT2</accession>
<reference evidence="2" key="1">
    <citation type="submission" date="2023-10" db="EMBL/GenBank/DDBJ databases">
        <title>Genome assembly of Pristionchus species.</title>
        <authorList>
            <person name="Yoshida K."/>
            <person name="Sommer R.J."/>
        </authorList>
    </citation>
    <scope>NUCLEOTIDE SEQUENCE</scope>
    <source>
        <strain evidence="2">RS0144</strain>
    </source>
</reference>
<dbReference type="SUPFAM" id="SSF81321">
    <property type="entry name" value="Family A G protein-coupled receptor-like"/>
    <property type="match status" value="1"/>
</dbReference>
<feature type="non-terminal residue" evidence="2">
    <location>
        <position position="1"/>
    </location>
</feature>
<feature type="transmembrane region" description="Helical" evidence="1">
    <location>
        <begin position="122"/>
        <end position="143"/>
    </location>
</feature>
<evidence type="ECO:0008006" key="4">
    <source>
        <dbReference type="Google" id="ProtNLM"/>
    </source>
</evidence>
<dbReference type="AlphaFoldDB" id="A0AAV5TJT2"/>